<dbReference type="Pfam" id="PF01641">
    <property type="entry name" value="SelR"/>
    <property type="match status" value="1"/>
</dbReference>
<dbReference type="AlphaFoldDB" id="A0A328CCF1"/>
<dbReference type="PANTHER" id="PTHR10173">
    <property type="entry name" value="METHIONINE SULFOXIDE REDUCTASE"/>
    <property type="match status" value="1"/>
</dbReference>
<evidence type="ECO:0000313" key="8">
    <source>
        <dbReference type="EMBL" id="RAL24881.1"/>
    </source>
</evidence>
<evidence type="ECO:0000256" key="1">
    <source>
        <dbReference type="ARBA" id="ARBA00007174"/>
    </source>
</evidence>
<dbReference type="InterPro" id="IPR002579">
    <property type="entry name" value="Met_Sox_Rdtase_MsrB_dom"/>
</dbReference>
<dbReference type="PANTHER" id="PTHR10173:SF52">
    <property type="entry name" value="METHIONINE-R-SULFOXIDE REDUCTASE B1"/>
    <property type="match status" value="1"/>
</dbReference>
<keyword evidence="3 6" id="KW-0862">Zinc</keyword>
<organism evidence="8 9">
    <name type="scientific">Lujinxingia litoralis</name>
    <dbReference type="NCBI Taxonomy" id="2211119"/>
    <lineage>
        <taxon>Bacteria</taxon>
        <taxon>Deltaproteobacteria</taxon>
        <taxon>Bradymonadales</taxon>
        <taxon>Lujinxingiaceae</taxon>
        <taxon>Lujinxingia</taxon>
    </lineage>
</organism>
<dbReference type="SUPFAM" id="SSF51316">
    <property type="entry name" value="Mss4-like"/>
    <property type="match status" value="1"/>
</dbReference>
<comment type="similarity">
    <text evidence="1 6">Belongs to the MsrB Met sulfoxide reductase family.</text>
</comment>
<protein>
    <recommendedName>
        <fullName evidence="6">Peptide methionine sulfoxide reductase MsrB</fullName>
        <ecNumber evidence="6">1.8.4.12</ecNumber>
    </recommendedName>
    <alternativeName>
        <fullName evidence="6">Peptide-methionine (R)-S-oxide reductase</fullName>
    </alternativeName>
</protein>
<evidence type="ECO:0000256" key="3">
    <source>
        <dbReference type="ARBA" id="ARBA00022833"/>
    </source>
</evidence>
<feature type="domain" description="MsrB" evidence="7">
    <location>
        <begin position="23"/>
        <end position="145"/>
    </location>
</feature>
<accession>A0A328CCF1</accession>
<keyword evidence="2 6" id="KW-0479">Metal-binding</keyword>
<feature type="binding site" evidence="6">
    <location>
        <position position="65"/>
    </location>
    <ligand>
        <name>Zn(2+)</name>
        <dbReference type="ChEBI" id="CHEBI:29105"/>
    </ligand>
</feature>
<feature type="binding site" evidence="6">
    <location>
        <position position="62"/>
    </location>
    <ligand>
        <name>Zn(2+)</name>
        <dbReference type="ChEBI" id="CHEBI:29105"/>
    </ligand>
</feature>
<dbReference type="EC" id="1.8.4.12" evidence="6"/>
<dbReference type="Proteomes" id="UP000249169">
    <property type="component" value="Unassembled WGS sequence"/>
</dbReference>
<feature type="binding site" evidence="6">
    <location>
        <position position="114"/>
    </location>
    <ligand>
        <name>Zn(2+)</name>
        <dbReference type="ChEBI" id="CHEBI:29105"/>
    </ligand>
</feature>
<keyword evidence="4 6" id="KW-0560">Oxidoreductase</keyword>
<dbReference type="Gene3D" id="2.170.150.20">
    <property type="entry name" value="Peptide methionine sulfoxide reductase"/>
    <property type="match status" value="1"/>
</dbReference>
<dbReference type="FunFam" id="2.170.150.20:FF:000001">
    <property type="entry name" value="Peptide methionine sulfoxide reductase MsrB"/>
    <property type="match status" value="1"/>
</dbReference>
<dbReference type="GO" id="GO:0006979">
    <property type="term" value="P:response to oxidative stress"/>
    <property type="evidence" value="ECO:0007669"/>
    <property type="project" value="InterPro"/>
</dbReference>
<dbReference type="GO" id="GO:0008270">
    <property type="term" value="F:zinc ion binding"/>
    <property type="evidence" value="ECO:0007669"/>
    <property type="project" value="UniProtKB-UniRule"/>
</dbReference>
<dbReference type="OrthoDB" id="4174719at2"/>
<feature type="binding site" evidence="6">
    <location>
        <position position="111"/>
    </location>
    <ligand>
        <name>Zn(2+)</name>
        <dbReference type="ChEBI" id="CHEBI:29105"/>
    </ligand>
</feature>
<keyword evidence="9" id="KW-1185">Reference proteome</keyword>
<dbReference type="InterPro" id="IPR011057">
    <property type="entry name" value="Mss4-like_sf"/>
</dbReference>
<dbReference type="GO" id="GO:0030091">
    <property type="term" value="P:protein repair"/>
    <property type="evidence" value="ECO:0007669"/>
    <property type="project" value="InterPro"/>
</dbReference>
<dbReference type="InterPro" id="IPR028427">
    <property type="entry name" value="Met_Sox_Rdtase_MsrB"/>
</dbReference>
<evidence type="ECO:0000313" key="9">
    <source>
        <dbReference type="Proteomes" id="UP000249169"/>
    </source>
</evidence>
<dbReference type="EMBL" id="QHKO01000001">
    <property type="protein sequence ID" value="RAL24881.1"/>
    <property type="molecule type" value="Genomic_DNA"/>
</dbReference>
<proteinExistence type="inferred from homology"/>
<dbReference type="GO" id="GO:0033743">
    <property type="term" value="F:peptide-methionine (R)-S-oxide reductase activity"/>
    <property type="evidence" value="ECO:0007669"/>
    <property type="project" value="UniProtKB-UniRule"/>
</dbReference>
<evidence type="ECO:0000256" key="2">
    <source>
        <dbReference type="ARBA" id="ARBA00022723"/>
    </source>
</evidence>
<dbReference type="PROSITE" id="PS51790">
    <property type="entry name" value="MSRB"/>
    <property type="match status" value="1"/>
</dbReference>
<comment type="catalytic activity">
    <reaction evidence="5 6">
        <text>L-methionyl-[protein] + [thioredoxin]-disulfide + H2O = L-methionyl-(R)-S-oxide-[protein] + [thioredoxin]-dithiol</text>
        <dbReference type="Rhea" id="RHEA:24164"/>
        <dbReference type="Rhea" id="RHEA-COMP:10698"/>
        <dbReference type="Rhea" id="RHEA-COMP:10700"/>
        <dbReference type="Rhea" id="RHEA-COMP:12313"/>
        <dbReference type="Rhea" id="RHEA-COMP:12314"/>
        <dbReference type="ChEBI" id="CHEBI:15377"/>
        <dbReference type="ChEBI" id="CHEBI:16044"/>
        <dbReference type="ChEBI" id="CHEBI:29950"/>
        <dbReference type="ChEBI" id="CHEBI:45764"/>
        <dbReference type="ChEBI" id="CHEBI:50058"/>
        <dbReference type="EC" id="1.8.4.12"/>
    </reaction>
</comment>
<evidence type="ECO:0000259" key="7">
    <source>
        <dbReference type="PROSITE" id="PS51790"/>
    </source>
</evidence>
<comment type="caution">
    <text evidence="8">The sequence shown here is derived from an EMBL/GenBank/DDBJ whole genome shotgun (WGS) entry which is preliminary data.</text>
</comment>
<gene>
    <name evidence="6 8" type="primary">msrB</name>
    <name evidence="8" type="ORF">DL240_01340</name>
</gene>
<feature type="active site" description="Nucleophile" evidence="6">
    <location>
        <position position="134"/>
    </location>
</feature>
<sequence length="148" mass="16660">MARSGETMSEDKKDIDFSVERTEEEWRELLGEETYQITRQCGTEPPFSGKYYNHKGDGVYACVVCGAPLFDSATKYESGSGWPSFYDAIDAQRVTTRLDRSHGMIRTEILCARCGSHLGHVFPDGPEPTGMRFCVNSASLRFEPREES</sequence>
<name>A0A328CCF1_9DELT</name>
<evidence type="ECO:0000256" key="6">
    <source>
        <dbReference type="HAMAP-Rule" id="MF_01400"/>
    </source>
</evidence>
<comment type="cofactor">
    <cofactor evidence="6">
        <name>Zn(2+)</name>
        <dbReference type="ChEBI" id="CHEBI:29105"/>
    </cofactor>
    <text evidence="6">Binds 1 zinc ion per subunit. The zinc ion is important for the structural integrity of the protein.</text>
</comment>
<evidence type="ECO:0000256" key="5">
    <source>
        <dbReference type="ARBA" id="ARBA00048488"/>
    </source>
</evidence>
<dbReference type="NCBIfam" id="TIGR00357">
    <property type="entry name" value="peptide-methionine (R)-S-oxide reductase MsrB"/>
    <property type="match status" value="1"/>
</dbReference>
<dbReference type="HAMAP" id="MF_01400">
    <property type="entry name" value="MsrB"/>
    <property type="match status" value="1"/>
</dbReference>
<dbReference type="GO" id="GO:0005737">
    <property type="term" value="C:cytoplasm"/>
    <property type="evidence" value="ECO:0007669"/>
    <property type="project" value="TreeGrafter"/>
</dbReference>
<evidence type="ECO:0000256" key="4">
    <source>
        <dbReference type="ARBA" id="ARBA00023002"/>
    </source>
</evidence>
<reference evidence="8 9" key="1">
    <citation type="submission" date="2018-05" db="EMBL/GenBank/DDBJ databases">
        <title>Lujinxingia marina gen. nov. sp. nov., a new facultative anaerobic member of the class Deltaproteobacteria, and proposal of Lujinxingaceae fam. nov.</title>
        <authorList>
            <person name="Li C.-M."/>
        </authorList>
    </citation>
    <scope>NUCLEOTIDE SEQUENCE [LARGE SCALE GENOMIC DNA]</scope>
    <source>
        <strain evidence="8 9">B210</strain>
    </source>
</reference>